<reference evidence="3" key="1">
    <citation type="submission" date="2020-04" db="EMBL/GenBank/DDBJ databases">
        <title>Genome Assembly and Annotation of Botryosphaeria dothidea sdau 11-99, a Latent Pathogen of Apple Fruit Ring Rot in China.</title>
        <authorList>
            <person name="Yu C."/>
            <person name="Diao Y."/>
            <person name="Lu Q."/>
            <person name="Zhao J."/>
            <person name="Cui S."/>
            <person name="Peng C."/>
            <person name="He B."/>
            <person name="Liu H."/>
        </authorList>
    </citation>
    <scope>NUCLEOTIDE SEQUENCE [LARGE SCALE GENOMIC DNA]</scope>
    <source>
        <strain evidence="3">Sdau11-99</strain>
    </source>
</reference>
<feature type="region of interest" description="Disordered" evidence="1">
    <location>
        <begin position="34"/>
        <end position="243"/>
    </location>
</feature>
<evidence type="ECO:0000313" key="3">
    <source>
        <dbReference type="EMBL" id="KAF4307988.1"/>
    </source>
</evidence>
<evidence type="ECO:0000313" key="4">
    <source>
        <dbReference type="Proteomes" id="UP000572817"/>
    </source>
</evidence>
<feature type="compositionally biased region" description="Basic and acidic residues" evidence="1">
    <location>
        <begin position="66"/>
        <end position="77"/>
    </location>
</feature>
<proteinExistence type="predicted"/>
<feature type="compositionally biased region" description="Pro residues" evidence="1">
    <location>
        <begin position="107"/>
        <end position="204"/>
    </location>
</feature>
<feature type="compositionally biased region" description="Basic and acidic residues" evidence="1">
    <location>
        <begin position="212"/>
        <end position="243"/>
    </location>
</feature>
<comment type="caution">
    <text evidence="3">The sequence shown here is derived from an EMBL/GenBank/DDBJ whole genome shotgun (WGS) entry which is preliminary data.</text>
</comment>
<evidence type="ECO:0000256" key="1">
    <source>
        <dbReference type="SAM" id="MobiDB-lite"/>
    </source>
</evidence>
<dbReference type="Proteomes" id="UP000572817">
    <property type="component" value="Unassembled WGS sequence"/>
</dbReference>
<feature type="chain" id="PRO_5034232320" evidence="2">
    <location>
        <begin position="21"/>
        <end position="243"/>
    </location>
</feature>
<keyword evidence="4" id="KW-1185">Reference proteome</keyword>
<keyword evidence="2" id="KW-0732">Signal</keyword>
<name>A0A8H4IX33_9PEZI</name>
<feature type="signal peptide" evidence="2">
    <location>
        <begin position="1"/>
        <end position="20"/>
    </location>
</feature>
<dbReference type="EMBL" id="WWBZ02000022">
    <property type="protein sequence ID" value="KAF4307988.1"/>
    <property type="molecule type" value="Genomic_DNA"/>
</dbReference>
<evidence type="ECO:0000256" key="2">
    <source>
        <dbReference type="SAM" id="SignalP"/>
    </source>
</evidence>
<organism evidence="3 4">
    <name type="scientific">Botryosphaeria dothidea</name>
    <dbReference type="NCBI Taxonomy" id="55169"/>
    <lineage>
        <taxon>Eukaryota</taxon>
        <taxon>Fungi</taxon>
        <taxon>Dikarya</taxon>
        <taxon>Ascomycota</taxon>
        <taxon>Pezizomycotina</taxon>
        <taxon>Dothideomycetes</taxon>
        <taxon>Dothideomycetes incertae sedis</taxon>
        <taxon>Botryosphaeriales</taxon>
        <taxon>Botryosphaeriaceae</taxon>
        <taxon>Botryosphaeria</taxon>
    </lineage>
</organism>
<dbReference type="AlphaFoldDB" id="A0A8H4IX33"/>
<protein>
    <submittedName>
        <fullName evidence="3">Uncharacterized protein</fullName>
    </submittedName>
</protein>
<feature type="compositionally biased region" description="Acidic residues" evidence="1">
    <location>
        <begin position="86"/>
        <end position="95"/>
    </location>
</feature>
<gene>
    <name evidence="3" type="ORF">GTA08_BOTSDO04687</name>
</gene>
<sequence length="243" mass="26542">MRTNFFLLVAAGAVLGHAAAIPIQAHRVSLTTRDDRGLNGRDWRDDDWDDDWDEDWRVPAAPPIPPEDRNGKGDKFNLFHPAFMDGIDDDGDWDDDGYRAYVSRPQEYPPPPLPQDYPPPAPPPLPQGNPPPPQGRPPPPQGRPPPPPVAPVPPAGASPPPAGAPPPVAAPPPPDNAPPLPAGAPPPPVTVPEGVPPAPPPPQNRPFDDDDYQWRGRPDPARYRDDDRYDDNHDDGRWDDRRG</sequence>
<feature type="compositionally biased region" description="Acidic residues" evidence="1">
    <location>
        <begin position="45"/>
        <end position="54"/>
    </location>
</feature>
<accession>A0A8H4IX33</accession>
<feature type="compositionally biased region" description="Basic and acidic residues" evidence="1">
    <location>
        <begin position="34"/>
        <end position="44"/>
    </location>
</feature>